<dbReference type="InterPro" id="IPR018122">
    <property type="entry name" value="TF_fork_head_CS_1"/>
</dbReference>
<protein>
    <recommendedName>
        <fullName evidence="3">Fork-head domain-containing protein</fullName>
    </recommendedName>
</protein>
<accession>A0A8B6CBM3</accession>
<dbReference type="InterPro" id="IPR050211">
    <property type="entry name" value="FOX_domain-containing"/>
</dbReference>
<dbReference type="InterPro" id="IPR001766">
    <property type="entry name" value="Fork_head_dom"/>
</dbReference>
<evidence type="ECO:0000313" key="5">
    <source>
        <dbReference type="Proteomes" id="UP000596742"/>
    </source>
</evidence>
<reference evidence="4" key="1">
    <citation type="submission" date="2018-11" db="EMBL/GenBank/DDBJ databases">
        <authorList>
            <person name="Alioto T."/>
            <person name="Alioto T."/>
        </authorList>
    </citation>
    <scope>NUCLEOTIDE SEQUENCE</scope>
</reference>
<feature type="DNA-binding region" description="Fork-head" evidence="2">
    <location>
        <begin position="63"/>
        <end position="155"/>
    </location>
</feature>
<dbReference type="InterPro" id="IPR047519">
    <property type="entry name" value="FH_FOXQ2-like"/>
</dbReference>
<dbReference type="GO" id="GO:0030154">
    <property type="term" value="P:cell differentiation"/>
    <property type="evidence" value="ECO:0007669"/>
    <property type="project" value="TreeGrafter"/>
</dbReference>
<dbReference type="PANTHER" id="PTHR11829">
    <property type="entry name" value="FORKHEAD BOX PROTEIN"/>
    <property type="match status" value="1"/>
</dbReference>
<dbReference type="GO" id="GO:0000978">
    <property type="term" value="F:RNA polymerase II cis-regulatory region sequence-specific DNA binding"/>
    <property type="evidence" value="ECO:0007669"/>
    <property type="project" value="TreeGrafter"/>
</dbReference>
<dbReference type="Proteomes" id="UP000596742">
    <property type="component" value="Unassembled WGS sequence"/>
</dbReference>
<dbReference type="FunFam" id="1.10.10.10:FF:000135">
    <property type="entry name" value="forkhead box protein G1"/>
    <property type="match status" value="1"/>
</dbReference>
<dbReference type="Pfam" id="PF00250">
    <property type="entry name" value="Forkhead"/>
    <property type="match status" value="1"/>
</dbReference>
<proteinExistence type="predicted"/>
<dbReference type="PROSITE" id="PS00657">
    <property type="entry name" value="FORK_HEAD_1"/>
    <property type="match status" value="1"/>
</dbReference>
<dbReference type="PRINTS" id="PR00053">
    <property type="entry name" value="FORKHEAD"/>
</dbReference>
<dbReference type="GO" id="GO:0005634">
    <property type="term" value="C:nucleus"/>
    <property type="evidence" value="ECO:0007669"/>
    <property type="project" value="UniProtKB-SubCell"/>
</dbReference>
<dbReference type="Gene3D" id="1.10.10.10">
    <property type="entry name" value="Winged helix-like DNA-binding domain superfamily/Winged helix DNA-binding domain"/>
    <property type="match status" value="1"/>
</dbReference>
<dbReference type="PROSITE" id="PS50039">
    <property type="entry name" value="FORK_HEAD_3"/>
    <property type="match status" value="1"/>
</dbReference>
<dbReference type="EMBL" id="UYJE01001458">
    <property type="protein sequence ID" value="VDI02348.1"/>
    <property type="molecule type" value="Genomic_DNA"/>
</dbReference>
<evidence type="ECO:0000256" key="2">
    <source>
        <dbReference type="PROSITE-ProRule" id="PRU00089"/>
    </source>
</evidence>
<comment type="caution">
    <text evidence="4">The sequence shown here is derived from an EMBL/GenBank/DDBJ whole genome shotgun (WGS) entry which is preliminary data.</text>
</comment>
<evidence type="ECO:0000259" key="3">
    <source>
        <dbReference type="PROSITE" id="PS50039"/>
    </source>
</evidence>
<dbReference type="InterPro" id="IPR036388">
    <property type="entry name" value="WH-like_DNA-bd_sf"/>
</dbReference>
<name>A0A8B6CBM3_MYTGA</name>
<keyword evidence="2" id="KW-0539">Nucleus</keyword>
<keyword evidence="5" id="KW-1185">Reference proteome</keyword>
<dbReference type="InterPro" id="IPR036390">
    <property type="entry name" value="WH_DNA-bd_sf"/>
</dbReference>
<dbReference type="GO" id="GO:0009653">
    <property type="term" value="P:anatomical structure morphogenesis"/>
    <property type="evidence" value="ECO:0007669"/>
    <property type="project" value="TreeGrafter"/>
</dbReference>
<gene>
    <name evidence="4" type="ORF">MGAL_10B092601</name>
</gene>
<sequence>MINSKFTIDYTVAGIETVEGESISSDYDRVETPSKWTSDRKSNCINGESISKKRLCSNDSKEKPPHSYIAMISMAILSKPDKKILLNDIYQYIMEHFPFYNNEEKAWKNNIRYNLSLNECFGKHSRSNSGKGNYWSIHPSCMEEFAKGNFRRRQARRRARTNSIKSANGSSNENDFRYNFGYVPMTSSLIGFNSMKGSPMNTTLHNPFHFFQSPVSEFGMTATPCMATAPSFGTNSLFHVTPSASKVRSLNAQSALSMKSSFSSNTNPVFYPSCQIQRGFSDL</sequence>
<dbReference type="GO" id="GO:0000981">
    <property type="term" value="F:DNA-binding transcription factor activity, RNA polymerase II-specific"/>
    <property type="evidence" value="ECO:0007669"/>
    <property type="project" value="TreeGrafter"/>
</dbReference>
<dbReference type="CDD" id="cd20035">
    <property type="entry name" value="FH_FOXQ2-like"/>
    <property type="match status" value="1"/>
</dbReference>
<feature type="domain" description="Fork-head" evidence="3">
    <location>
        <begin position="63"/>
        <end position="155"/>
    </location>
</feature>
<dbReference type="AlphaFoldDB" id="A0A8B6CBM3"/>
<dbReference type="SMART" id="SM00339">
    <property type="entry name" value="FH"/>
    <property type="match status" value="1"/>
</dbReference>
<dbReference type="OrthoDB" id="6081428at2759"/>
<dbReference type="SUPFAM" id="SSF46785">
    <property type="entry name" value="Winged helix' DNA-binding domain"/>
    <property type="match status" value="1"/>
</dbReference>
<evidence type="ECO:0000313" key="4">
    <source>
        <dbReference type="EMBL" id="VDI02348.1"/>
    </source>
</evidence>
<dbReference type="PANTHER" id="PTHR11829:SF142">
    <property type="entry name" value="FORK-HEAD DOMAIN-CONTAINING PROTEIN"/>
    <property type="match status" value="1"/>
</dbReference>
<keyword evidence="1 2" id="KW-0238">DNA-binding</keyword>
<comment type="subcellular location">
    <subcellularLocation>
        <location evidence="2">Nucleus</location>
    </subcellularLocation>
</comment>
<evidence type="ECO:0000256" key="1">
    <source>
        <dbReference type="ARBA" id="ARBA00023125"/>
    </source>
</evidence>
<organism evidence="4 5">
    <name type="scientific">Mytilus galloprovincialis</name>
    <name type="common">Mediterranean mussel</name>
    <dbReference type="NCBI Taxonomy" id="29158"/>
    <lineage>
        <taxon>Eukaryota</taxon>
        <taxon>Metazoa</taxon>
        <taxon>Spiralia</taxon>
        <taxon>Lophotrochozoa</taxon>
        <taxon>Mollusca</taxon>
        <taxon>Bivalvia</taxon>
        <taxon>Autobranchia</taxon>
        <taxon>Pteriomorphia</taxon>
        <taxon>Mytilida</taxon>
        <taxon>Mytiloidea</taxon>
        <taxon>Mytilidae</taxon>
        <taxon>Mytilinae</taxon>
        <taxon>Mytilus</taxon>
    </lineage>
</organism>